<proteinExistence type="predicted"/>
<dbReference type="Proteomes" id="UP000215483">
    <property type="component" value="Unassembled WGS sequence"/>
</dbReference>
<gene>
    <name evidence="1" type="ORF">BEK98_08875</name>
</gene>
<dbReference type="RefSeq" id="WP_094215892.1">
    <property type="nucleotide sequence ID" value="NZ_JBHXEP010000002.1"/>
</dbReference>
<evidence type="ECO:0000313" key="1">
    <source>
        <dbReference type="EMBL" id="OXY97656.1"/>
    </source>
</evidence>
<comment type="caution">
    <text evidence="1">The sequence shown here is derived from an EMBL/GenBank/DDBJ whole genome shotgun (WGS) entry which is preliminary data.</text>
</comment>
<dbReference type="AlphaFoldDB" id="A0A233SPU6"/>
<protein>
    <submittedName>
        <fullName evidence="1">Uncharacterized protein</fullName>
    </submittedName>
</protein>
<dbReference type="EMBL" id="MCGQ01000008">
    <property type="protein sequence ID" value="OXY97656.1"/>
    <property type="molecule type" value="Genomic_DNA"/>
</dbReference>
<accession>A0A233SPU6</accession>
<sequence>MSETPPEPLPVQPPPELLAELAEAAAPGPDPDEAPPAADDGLLTVVVDGPVQSALVPEEPA</sequence>
<name>A0A233SPU6_STRDA</name>
<reference evidence="1 2" key="1">
    <citation type="submission" date="2016-07" db="EMBL/GenBank/DDBJ databases">
        <title>Draft genome of Streptomyces diastatochromogenes.</title>
        <authorList>
            <person name="Podduturi R."/>
            <person name="Lukassen M.B."/>
            <person name="Clausen N."/>
            <person name="Nielsen J.L."/>
            <person name="Jorgensen N.O."/>
        </authorList>
    </citation>
    <scope>NUCLEOTIDE SEQUENCE [LARGE SCALE GENOMIC DNA]</scope>
    <source>
        <strain evidence="1 2">DSM 40608</strain>
    </source>
</reference>
<keyword evidence="2" id="KW-1185">Reference proteome</keyword>
<organism evidence="1 2">
    <name type="scientific">Streptomyces diastatochromogenes</name>
    <dbReference type="NCBI Taxonomy" id="42236"/>
    <lineage>
        <taxon>Bacteria</taxon>
        <taxon>Bacillati</taxon>
        <taxon>Actinomycetota</taxon>
        <taxon>Actinomycetes</taxon>
        <taxon>Kitasatosporales</taxon>
        <taxon>Streptomycetaceae</taxon>
        <taxon>Streptomyces</taxon>
    </lineage>
</organism>
<evidence type="ECO:0000313" key="2">
    <source>
        <dbReference type="Proteomes" id="UP000215483"/>
    </source>
</evidence>